<keyword evidence="4" id="KW-0812">Transmembrane</keyword>
<name>A0A6S6R1C0_9FIRM</name>
<reference evidence="8 9" key="1">
    <citation type="journal article" date="2016" name="Int. J. Syst. Evol. Microbiol.">
        <title>Descriptions of Anaerotaenia torta gen. nov., sp. nov. and Anaerocolumna cellulosilytica gen. nov., sp. nov. isolated from a methanogenic reactor of cattle waste.</title>
        <authorList>
            <person name="Uek A."/>
            <person name="Ohtaki Y."/>
            <person name="Kaku N."/>
            <person name="Ueki K."/>
        </authorList>
    </citation>
    <scope>NUCLEOTIDE SEQUENCE [LARGE SCALE GENOMIC DNA]</scope>
    <source>
        <strain evidence="8 9">SN021</strain>
    </source>
</reference>
<dbReference type="GO" id="GO:0016746">
    <property type="term" value="F:acyltransferase activity"/>
    <property type="evidence" value="ECO:0007669"/>
    <property type="project" value="UniProtKB-KW"/>
</dbReference>
<evidence type="ECO:0000256" key="3">
    <source>
        <dbReference type="ARBA" id="ARBA00022475"/>
    </source>
</evidence>
<accession>A0A6S6R1C0</accession>
<gene>
    <name evidence="8" type="ORF">acsn021_09540</name>
</gene>
<protein>
    <submittedName>
        <fullName evidence="8">Alginate O-acetylation protein</fullName>
    </submittedName>
</protein>
<keyword evidence="5" id="KW-1133">Transmembrane helix</keyword>
<evidence type="ECO:0000256" key="6">
    <source>
        <dbReference type="ARBA" id="ARBA00023136"/>
    </source>
</evidence>
<evidence type="ECO:0000256" key="2">
    <source>
        <dbReference type="ARBA" id="ARBA00010323"/>
    </source>
</evidence>
<evidence type="ECO:0000313" key="8">
    <source>
        <dbReference type="EMBL" id="BCJ93385.1"/>
    </source>
</evidence>
<dbReference type="KEGG" id="acel:acsn021_09540"/>
<evidence type="ECO:0000256" key="1">
    <source>
        <dbReference type="ARBA" id="ARBA00004651"/>
    </source>
</evidence>
<dbReference type="PANTHER" id="PTHR13285">
    <property type="entry name" value="ACYLTRANSFERASE"/>
    <property type="match status" value="1"/>
</dbReference>
<dbReference type="EMBL" id="AP023367">
    <property type="protein sequence ID" value="BCJ93385.1"/>
    <property type="molecule type" value="Genomic_DNA"/>
</dbReference>
<dbReference type="RefSeq" id="WP_184090494.1">
    <property type="nucleotide sequence ID" value="NZ_AP023367.1"/>
</dbReference>
<dbReference type="PIRSF" id="PIRSF016636">
    <property type="entry name" value="AlgI_DltB"/>
    <property type="match status" value="1"/>
</dbReference>
<dbReference type="Proteomes" id="UP000515561">
    <property type="component" value="Chromosome"/>
</dbReference>
<organism evidence="8 9">
    <name type="scientific">Anaerocolumna cellulosilytica</name>
    <dbReference type="NCBI Taxonomy" id="433286"/>
    <lineage>
        <taxon>Bacteria</taxon>
        <taxon>Bacillati</taxon>
        <taxon>Bacillota</taxon>
        <taxon>Clostridia</taxon>
        <taxon>Lachnospirales</taxon>
        <taxon>Lachnospiraceae</taxon>
        <taxon>Anaerocolumna</taxon>
    </lineage>
</organism>
<dbReference type="AlphaFoldDB" id="A0A6S6R1C0"/>
<evidence type="ECO:0000256" key="5">
    <source>
        <dbReference type="ARBA" id="ARBA00022989"/>
    </source>
</evidence>
<evidence type="ECO:0000313" key="9">
    <source>
        <dbReference type="Proteomes" id="UP000515561"/>
    </source>
</evidence>
<evidence type="ECO:0000256" key="4">
    <source>
        <dbReference type="ARBA" id="ARBA00022692"/>
    </source>
</evidence>
<keyword evidence="7" id="KW-0012">Acyltransferase</keyword>
<sequence length="474" mass="55245">MVFSSNIFLFIFLPLTLCGYYLLNQKFRNSFLLLASLFFYFWGDPKFILIMIVSIVLNYIFGLLIYYSQHKRINNKIKKLILFLAIISNLGLLFYFKYLDFSIELLNQLFNMNISLKNIALPIGISFFTFQGMTYIIDLYWEKVTVQKNPLKIALYISLFPQLIAGPIVRYQDVNEQIDNRKVSIEKFSEGIKRFVLGLGKKTIIANTVAFVADNIFNQPYNENTLVTAWVGALCYALQIYFDFSGYSDMAIGLGKMFGFDFLENFSYPYISKSITDFWRRWHISLSTFFRDYLYIPLGGNRKGNVYVNLFIVFFMTGLWHGASLNFIVWGLWHGIFMLLERITRNSSLLKFKIPIIIKHTYTLLIVIIGWVFFRAETLEYALAYLGVMFGIVKPVNIGYDVMYYLDNFAIFIIIIAIIAATGVLSYLANKIEKKHSNQPLFNCVKLVYISLLMVICVIFVMASTYNPFIYFRF</sequence>
<dbReference type="InterPro" id="IPR004299">
    <property type="entry name" value="MBOAT_fam"/>
</dbReference>
<dbReference type="InterPro" id="IPR024194">
    <property type="entry name" value="Ac/AlaTfrase_AlgI/DltB"/>
</dbReference>
<keyword evidence="6 7" id="KW-0472">Membrane</keyword>
<dbReference type="Pfam" id="PF03062">
    <property type="entry name" value="MBOAT"/>
    <property type="match status" value="1"/>
</dbReference>
<keyword evidence="9" id="KW-1185">Reference proteome</keyword>
<evidence type="ECO:0000256" key="7">
    <source>
        <dbReference type="PIRNR" id="PIRNR016636"/>
    </source>
</evidence>
<keyword evidence="3 7" id="KW-1003">Cell membrane</keyword>
<comment type="subcellular location">
    <subcellularLocation>
        <location evidence="1">Cell membrane</location>
        <topology evidence="1">Multi-pass membrane protein</topology>
    </subcellularLocation>
</comment>
<dbReference type="PIRSF" id="PIRSF500217">
    <property type="entry name" value="AlgI"/>
    <property type="match status" value="1"/>
</dbReference>
<dbReference type="InterPro" id="IPR051085">
    <property type="entry name" value="MB_O-acyltransferase"/>
</dbReference>
<dbReference type="GO" id="GO:0005886">
    <property type="term" value="C:plasma membrane"/>
    <property type="evidence" value="ECO:0007669"/>
    <property type="project" value="UniProtKB-SubCell"/>
</dbReference>
<dbReference type="InterPro" id="IPR028362">
    <property type="entry name" value="AlgI"/>
</dbReference>
<dbReference type="GO" id="GO:0042121">
    <property type="term" value="P:alginic acid biosynthetic process"/>
    <property type="evidence" value="ECO:0007669"/>
    <property type="project" value="InterPro"/>
</dbReference>
<proteinExistence type="inferred from homology"/>
<dbReference type="PANTHER" id="PTHR13285:SF18">
    <property type="entry name" value="PROTEIN-CYSTEINE N-PALMITOYLTRANSFERASE RASP"/>
    <property type="match status" value="1"/>
</dbReference>
<keyword evidence="7" id="KW-0808">Transferase</keyword>
<comment type="similarity">
    <text evidence="2 7">Belongs to the membrane-bound acyltransferase family.</text>
</comment>